<dbReference type="PATRIC" id="fig|1357400.3.peg.231"/>
<sequence length="152" mass="17112">MAEEIEEEEKVDRLFPDERVVGNAINPHFCGEMEEIGKDKATITLTTREDMEVDKGITHTGFVHSAAGFAALCAINKKNSIIIGSDVKFLAPVETNQKVEFKAKTLVGDMRKCEVKVEGYVLDIKIFDGLFYIVIFDKKLFKLKLKENAEQP</sequence>
<dbReference type="Proteomes" id="UP000018731">
    <property type="component" value="Unassembled WGS sequence"/>
</dbReference>
<dbReference type="HOGENOM" id="CLU_124322_1_0_7"/>
<evidence type="ECO:0000313" key="2">
    <source>
        <dbReference type="Proteomes" id="UP000018731"/>
    </source>
</evidence>
<dbReference type="OrthoDB" id="5323777at2"/>
<dbReference type="STRING" id="1357400.HMPREF2086_00158"/>
<evidence type="ECO:0000313" key="1">
    <source>
        <dbReference type="EMBL" id="ETD24824.1"/>
    </source>
</evidence>
<accession>V8CBS9</accession>
<evidence type="ECO:0008006" key="3">
    <source>
        <dbReference type="Google" id="ProtNLM"/>
    </source>
</evidence>
<gene>
    <name evidence="1" type="ORF">HMPREF2086_00158</name>
</gene>
<name>V8CBS9_9HELI</name>
<dbReference type="AlphaFoldDB" id="V8CBS9"/>
<proteinExistence type="predicted"/>
<dbReference type="eggNOG" id="COG2050">
    <property type="taxonomic scope" value="Bacteria"/>
</dbReference>
<protein>
    <recommendedName>
        <fullName evidence="3">Thioesterase domain-containing protein</fullName>
    </recommendedName>
</protein>
<dbReference type="InterPro" id="IPR029069">
    <property type="entry name" value="HotDog_dom_sf"/>
</dbReference>
<dbReference type="Gene3D" id="3.10.129.10">
    <property type="entry name" value="Hotdog Thioesterase"/>
    <property type="match status" value="1"/>
</dbReference>
<reference evidence="1 2" key="1">
    <citation type="journal article" date="2014" name="Genome Announc.">
        <title>Draft genome sequences of six enterohepatic helicobacter species isolated from humans and one from rhesus macaques.</title>
        <authorList>
            <person name="Shen Z."/>
            <person name="Sheh A."/>
            <person name="Young S.K."/>
            <person name="Abouelliel A."/>
            <person name="Ward D.V."/>
            <person name="Earl A.M."/>
            <person name="Fox J.G."/>
        </authorList>
    </citation>
    <scope>NUCLEOTIDE SEQUENCE [LARGE SCALE GENOMIC DNA]</scope>
    <source>
        <strain evidence="1 2">MIT 99-5501</strain>
    </source>
</reference>
<dbReference type="SUPFAM" id="SSF54637">
    <property type="entry name" value="Thioesterase/thiol ester dehydrase-isomerase"/>
    <property type="match status" value="1"/>
</dbReference>
<keyword evidence="2" id="KW-1185">Reference proteome</keyword>
<dbReference type="EMBL" id="AZJI01000001">
    <property type="protein sequence ID" value="ETD24824.1"/>
    <property type="molecule type" value="Genomic_DNA"/>
</dbReference>
<organism evidence="1 2">
    <name type="scientific">Helicobacter macacae MIT 99-5501</name>
    <dbReference type="NCBI Taxonomy" id="1357400"/>
    <lineage>
        <taxon>Bacteria</taxon>
        <taxon>Pseudomonadati</taxon>
        <taxon>Campylobacterota</taxon>
        <taxon>Epsilonproteobacteria</taxon>
        <taxon>Campylobacterales</taxon>
        <taxon>Helicobacteraceae</taxon>
        <taxon>Helicobacter</taxon>
    </lineage>
</organism>
<dbReference type="RefSeq" id="WP_023926826.1">
    <property type="nucleotide sequence ID" value="NZ_KI669454.1"/>
</dbReference>
<comment type="caution">
    <text evidence="1">The sequence shown here is derived from an EMBL/GenBank/DDBJ whole genome shotgun (WGS) entry which is preliminary data.</text>
</comment>